<proteinExistence type="predicted"/>
<dbReference type="EMBL" id="MU273726">
    <property type="protein sequence ID" value="KAI0028754.1"/>
    <property type="molecule type" value="Genomic_DNA"/>
</dbReference>
<feature type="non-terminal residue" evidence="1">
    <location>
        <position position="396"/>
    </location>
</feature>
<keyword evidence="2" id="KW-1185">Reference proteome</keyword>
<organism evidence="1 2">
    <name type="scientific">Vararia minispora EC-137</name>
    <dbReference type="NCBI Taxonomy" id="1314806"/>
    <lineage>
        <taxon>Eukaryota</taxon>
        <taxon>Fungi</taxon>
        <taxon>Dikarya</taxon>
        <taxon>Basidiomycota</taxon>
        <taxon>Agaricomycotina</taxon>
        <taxon>Agaricomycetes</taxon>
        <taxon>Russulales</taxon>
        <taxon>Lachnocladiaceae</taxon>
        <taxon>Vararia</taxon>
    </lineage>
</organism>
<evidence type="ECO:0000313" key="2">
    <source>
        <dbReference type="Proteomes" id="UP000814128"/>
    </source>
</evidence>
<dbReference type="Proteomes" id="UP000814128">
    <property type="component" value="Unassembled WGS sequence"/>
</dbReference>
<protein>
    <submittedName>
        <fullName evidence="1">Uncharacterized protein</fullName>
    </submittedName>
</protein>
<sequence length="396" mass="44714">MNVLLPRRRGRLTRWFAWDMLTVVLRIFWACLIVWVEIGVFFYSLSGCRWPDAVLENNPVHTKQSSSSRPTHVLLLADVKVVPPSNGRHSISRLLDDVYLRKAWSAVSRFRPQVVVFLGDMLSSGNMIDDDSDFVQYVNRFHELFTLEPGVTTYYVPGNTDIGLGVSSEFTRHVRDRYRSYFGPLNREVRIANHSLIILDAPGLVDEDYVRAAQSISFDTWTPIRHGAIEFVKQTSNALQKRHADGASSEPVILLTHIPLHRAETKKCGPMREKGSIRRGAGKAGWQATLGKDTSQFLLDHLQPKAVFSGDDRDYCDITHTLLAKGNEVREITLKSFSPSRHIARPGFQLLSLMPDAVRPSHTSALCLLPPAGTPVRRIYMPLLALQVIFFLITNI</sequence>
<reference evidence="1" key="2">
    <citation type="journal article" date="2022" name="New Phytol.">
        <title>Evolutionary transition to the ectomycorrhizal habit in the genomes of a hyperdiverse lineage of mushroom-forming fungi.</title>
        <authorList>
            <person name="Looney B."/>
            <person name="Miyauchi S."/>
            <person name="Morin E."/>
            <person name="Drula E."/>
            <person name="Courty P.E."/>
            <person name="Kohler A."/>
            <person name="Kuo A."/>
            <person name="LaButti K."/>
            <person name="Pangilinan J."/>
            <person name="Lipzen A."/>
            <person name="Riley R."/>
            <person name="Andreopoulos W."/>
            <person name="He G."/>
            <person name="Johnson J."/>
            <person name="Nolan M."/>
            <person name="Tritt A."/>
            <person name="Barry K.W."/>
            <person name="Grigoriev I.V."/>
            <person name="Nagy L.G."/>
            <person name="Hibbett D."/>
            <person name="Henrissat B."/>
            <person name="Matheny P.B."/>
            <person name="Labbe J."/>
            <person name="Martin F.M."/>
        </authorList>
    </citation>
    <scope>NUCLEOTIDE SEQUENCE</scope>
    <source>
        <strain evidence="1">EC-137</strain>
    </source>
</reference>
<gene>
    <name evidence="1" type="ORF">K488DRAFT_57855</name>
</gene>
<evidence type="ECO:0000313" key="1">
    <source>
        <dbReference type="EMBL" id="KAI0028754.1"/>
    </source>
</evidence>
<name>A0ACB8QAH6_9AGAM</name>
<accession>A0ACB8QAH6</accession>
<comment type="caution">
    <text evidence="1">The sequence shown here is derived from an EMBL/GenBank/DDBJ whole genome shotgun (WGS) entry which is preliminary data.</text>
</comment>
<reference evidence="1" key="1">
    <citation type="submission" date="2021-02" db="EMBL/GenBank/DDBJ databases">
        <authorList>
            <consortium name="DOE Joint Genome Institute"/>
            <person name="Ahrendt S."/>
            <person name="Looney B.P."/>
            <person name="Miyauchi S."/>
            <person name="Morin E."/>
            <person name="Drula E."/>
            <person name="Courty P.E."/>
            <person name="Chicoki N."/>
            <person name="Fauchery L."/>
            <person name="Kohler A."/>
            <person name="Kuo A."/>
            <person name="Labutti K."/>
            <person name="Pangilinan J."/>
            <person name="Lipzen A."/>
            <person name="Riley R."/>
            <person name="Andreopoulos W."/>
            <person name="He G."/>
            <person name="Johnson J."/>
            <person name="Barry K.W."/>
            <person name="Grigoriev I.V."/>
            <person name="Nagy L."/>
            <person name="Hibbett D."/>
            <person name="Henrissat B."/>
            <person name="Matheny P.B."/>
            <person name="Labbe J."/>
            <person name="Martin F."/>
        </authorList>
    </citation>
    <scope>NUCLEOTIDE SEQUENCE</scope>
    <source>
        <strain evidence="1">EC-137</strain>
    </source>
</reference>